<dbReference type="EMBL" id="JAERWL010000006">
    <property type="protein sequence ID" value="MBM9476250.1"/>
    <property type="molecule type" value="Genomic_DNA"/>
</dbReference>
<feature type="compositionally biased region" description="Polar residues" evidence="1">
    <location>
        <begin position="33"/>
        <end position="46"/>
    </location>
</feature>
<evidence type="ECO:0000313" key="4">
    <source>
        <dbReference type="Proteomes" id="UP000663801"/>
    </source>
</evidence>
<accession>A0A939C273</accession>
<organism evidence="3 4">
    <name type="scientific">Nakamurella flavida</name>
    <dbReference type="NCBI Taxonomy" id="363630"/>
    <lineage>
        <taxon>Bacteria</taxon>
        <taxon>Bacillati</taxon>
        <taxon>Actinomycetota</taxon>
        <taxon>Actinomycetes</taxon>
        <taxon>Nakamurellales</taxon>
        <taxon>Nakamurellaceae</taxon>
        <taxon>Nakamurella</taxon>
    </lineage>
</organism>
<name>A0A939C273_9ACTN</name>
<gene>
    <name evidence="3" type="ORF">JL107_07340</name>
</gene>
<evidence type="ECO:0000313" key="3">
    <source>
        <dbReference type="EMBL" id="MBM9476250.1"/>
    </source>
</evidence>
<keyword evidence="2" id="KW-0732">Signal</keyword>
<feature type="compositionally biased region" description="Low complexity" evidence="1">
    <location>
        <begin position="47"/>
        <end position="75"/>
    </location>
</feature>
<sequence length="265" mass="26140">MSAAHVRRATTRGLLSVLAASTLFLAGCSQTVSGTATPDPNGSVAVSSSGGITTPSSSPAPSSSGASTGESATSPESSTDDGSTSEQSATSEESTAESSAATAPTTDGGGSSTVDPEVALDADTLGFFQAFCGGVNDAKQYASPSTAGQTLEEAQTTLVEAYSNIAGSAQVTAGILDSSPPPSFSGGDEFAKAASNQFLTLTDVYGRGADTIAALPEPTEQDLRDAVDAIEGEATAAQNAAPAFPPVPGDLEDAVRAVPECDGVF</sequence>
<dbReference type="PROSITE" id="PS51257">
    <property type="entry name" value="PROKAR_LIPOPROTEIN"/>
    <property type="match status" value="1"/>
</dbReference>
<protein>
    <recommendedName>
        <fullName evidence="5">Lipoprotein</fullName>
    </recommendedName>
</protein>
<dbReference type="RefSeq" id="WP_205256332.1">
    <property type="nucleotide sequence ID" value="NZ_BAAAPV010000001.1"/>
</dbReference>
<feature type="chain" id="PRO_5038678858" description="Lipoprotein" evidence="2">
    <location>
        <begin position="27"/>
        <end position="265"/>
    </location>
</feature>
<proteinExistence type="predicted"/>
<feature type="compositionally biased region" description="Low complexity" evidence="1">
    <location>
        <begin position="84"/>
        <end position="106"/>
    </location>
</feature>
<feature type="signal peptide" evidence="2">
    <location>
        <begin position="1"/>
        <end position="26"/>
    </location>
</feature>
<evidence type="ECO:0000256" key="1">
    <source>
        <dbReference type="SAM" id="MobiDB-lite"/>
    </source>
</evidence>
<dbReference type="Proteomes" id="UP000663801">
    <property type="component" value="Unassembled WGS sequence"/>
</dbReference>
<feature type="region of interest" description="Disordered" evidence="1">
    <location>
        <begin position="33"/>
        <end position="116"/>
    </location>
</feature>
<reference evidence="3" key="1">
    <citation type="submission" date="2021-01" db="EMBL/GenBank/DDBJ databases">
        <title>KCTC 19127 draft genome.</title>
        <authorList>
            <person name="An D."/>
        </authorList>
    </citation>
    <scope>NUCLEOTIDE SEQUENCE</scope>
    <source>
        <strain evidence="3">KCTC 19127</strain>
    </source>
</reference>
<evidence type="ECO:0008006" key="5">
    <source>
        <dbReference type="Google" id="ProtNLM"/>
    </source>
</evidence>
<keyword evidence="4" id="KW-1185">Reference proteome</keyword>
<dbReference type="AlphaFoldDB" id="A0A939C273"/>
<comment type="caution">
    <text evidence="3">The sequence shown here is derived from an EMBL/GenBank/DDBJ whole genome shotgun (WGS) entry which is preliminary data.</text>
</comment>
<evidence type="ECO:0000256" key="2">
    <source>
        <dbReference type="SAM" id="SignalP"/>
    </source>
</evidence>